<name>A0A9W5PAZ8_9BACI</name>
<evidence type="ECO:0000313" key="2">
    <source>
        <dbReference type="EMBL" id="ELS59089.1"/>
    </source>
</evidence>
<comment type="caution">
    <text evidence="2">The sequence shown here is derived from an EMBL/GenBank/DDBJ whole genome shotgun (WGS) entry which is preliminary data.</text>
</comment>
<reference evidence="2 3" key="1">
    <citation type="journal article" date="2014" name="Syst. Appl. Microbiol.">
        <title>Genomic insights into the taxonomic status of the three subspecies of Bacillus subtilis.</title>
        <authorList>
            <person name="Yi H."/>
            <person name="Chun J."/>
            <person name="Cha C.J."/>
        </authorList>
    </citation>
    <scope>NUCLEOTIDE SEQUENCE [LARGE SCALE GENOMIC DNA]</scope>
    <source>
        <strain evidence="2 3">KCTC 13429</strain>
    </source>
</reference>
<feature type="region of interest" description="Disordered" evidence="1">
    <location>
        <begin position="360"/>
        <end position="381"/>
    </location>
</feature>
<keyword evidence="3" id="KW-1185">Reference proteome</keyword>
<feature type="region of interest" description="Disordered" evidence="1">
    <location>
        <begin position="140"/>
        <end position="228"/>
    </location>
</feature>
<proteinExistence type="predicted"/>
<organism evidence="2 3">
    <name type="scientific">Bacillus inaquosorum KCTC 13429</name>
    <dbReference type="NCBI Taxonomy" id="1236548"/>
    <lineage>
        <taxon>Bacteria</taxon>
        <taxon>Bacillati</taxon>
        <taxon>Bacillota</taxon>
        <taxon>Bacilli</taxon>
        <taxon>Bacillales</taxon>
        <taxon>Bacillaceae</taxon>
        <taxon>Bacillus</taxon>
    </lineage>
</organism>
<dbReference type="Proteomes" id="UP000011182">
    <property type="component" value="Unassembled WGS sequence"/>
</dbReference>
<feature type="compositionally biased region" description="Basic and acidic residues" evidence="1">
    <location>
        <begin position="367"/>
        <end position="381"/>
    </location>
</feature>
<dbReference type="EMBL" id="AMXN01000014">
    <property type="protein sequence ID" value="ELS59089.1"/>
    <property type="molecule type" value="Genomic_DNA"/>
</dbReference>
<feature type="compositionally biased region" description="Low complexity" evidence="1">
    <location>
        <begin position="193"/>
        <end position="216"/>
    </location>
</feature>
<protein>
    <submittedName>
        <fullName evidence="2">Uncharacterized protein</fullName>
    </submittedName>
</protein>
<dbReference type="RefSeq" id="WP_003242334.1">
    <property type="nucleotide sequence ID" value="NZ_AMXN01000014.1"/>
</dbReference>
<dbReference type="AlphaFoldDB" id="A0A9W5PAZ8"/>
<evidence type="ECO:0000313" key="3">
    <source>
        <dbReference type="Proteomes" id="UP000011182"/>
    </source>
</evidence>
<accession>A0A9W5PAZ8</accession>
<gene>
    <name evidence="2" type="ORF">BSI_44030</name>
</gene>
<sequence>MSDFTFQKAKKNRNEHNLPILYYIVADDWIDKLGNDAFTAWLKFYSWCDRSPERIDPNNDVIPSSLSKVMKRLGVGKKKFYNHIIRPLWNYGLIDLVEYEHSDQSGTKPINIIVYEYPQNKVQKKYEPLEQVRDYDKDYHTDSRGFAKQGGRNNNANKPSGGFPQKPRGVSHRNPGGFPTETEGGFPQKHNNDSNNINNDSNNINNDSNNIFSSSSLKPKKNDDDEKKANRIKSLQQAVKQNDKLRELAVFLYENDIEWRYIEDIVLLIHNQQLPFTRRAAVQQLEWMFQKMKTETISNFVIYFVNGLKDKSVNDKAVNKYENDYDAFWNAKINMVKKDIKENESKKKEYKSTVPFYDWVSPNKNHSRSDTADFGKSDVPY</sequence>
<evidence type="ECO:0000256" key="1">
    <source>
        <dbReference type="SAM" id="MobiDB-lite"/>
    </source>
</evidence>